<dbReference type="CDD" id="cd07042">
    <property type="entry name" value="STAS_SulP_like_sulfate_transporter"/>
    <property type="match status" value="1"/>
</dbReference>
<feature type="transmembrane region" description="Helical" evidence="5">
    <location>
        <begin position="263"/>
        <end position="283"/>
    </location>
</feature>
<dbReference type="InterPro" id="IPR002645">
    <property type="entry name" value="STAS_dom"/>
</dbReference>
<evidence type="ECO:0000256" key="3">
    <source>
        <dbReference type="ARBA" id="ARBA00022989"/>
    </source>
</evidence>
<keyword evidence="4 5" id="KW-0472">Membrane</keyword>
<evidence type="ECO:0000313" key="7">
    <source>
        <dbReference type="EMBL" id="UYH51268.1"/>
    </source>
</evidence>
<dbReference type="Pfam" id="PF01740">
    <property type="entry name" value="STAS"/>
    <property type="match status" value="1"/>
</dbReference>
<feature type="transmembrane region" description="Helical" evidence="5">
    <location>
        <begin position="168"/>
        <end position="187"/>
    </location>
</feature>
<name>A0ABY6GKJ9_9PROT</name>
<accession>A0ABY6GKJ9</accession>
<dbReference type="Pfam" id="PF00916">
    <property type="entry name" value="Sulfate_transp"/>
    <property type="match status" value="1"/>
</dbReference>
<keyword evidence="8" id="KW-1185">Reference proteome</keyword>
<feature type="transmembrane region" description="Helical" evidence="5">
    <location>
        <begin position="12"/>
        <end position="29"/>
    </location>
</feature>
<gene>
    <name evidence="7" type="ORF">N5W20_09330</name>
</gene>
<feature type="transmembrane region" description="Helical" evidence="5">
    <location>
        <begin position="35"/>
        <end position="59"/>
    </location>
</feature>
<dbReference type="InterPro" id="IPR036513">
    <property type="entry name" value="STAS_dom_sf"/>
</dbReference>
<feature type="transmembrane region" description="Helical" evidence="5">
    <location>
        <begin position="289"/>
        <end position="306"/>
    </location>
</feature>
<reference evidence="7" key="1">
    <citation type="submission" date="2022-10" db="EMBL/GenBank/DDBJ databases">
        <title>Candidatus Kirkpatrella diaphorinas gen. nov., sp. nov., an uncultured endosymbiont identified in a population of Diaphorina citri from Hawaii.</title>
        <authorList>
            <person name="Henry E.M."/>
            <person name="Carlson C.R."/>
            <person name="Kuo Y.-W."/>
        </authorList>
    </citation>
    <scope>NUCLEOTIDE SEQUENCE</scope>
    <source>
        <strain evidence="7">CADCRV1</strain>
    </source>
</reference>
<evidence type="ECO:0000256" key="1">
    <source>
        <dbReference type="ARBA" id="ARBA00004141"/>
    </source>
</evidence>
<sequence length="484" mass="52296">MKLSEYRAQWAFSPLNEVLAGMVGTFALIPEVIAFSYVSGVSPAISLYASFVISIAIALTGGRPGMISGAAGSIAFVVGALVHHHGVQYMFAATMLAGFMQLCFGLLRLHVVMRFVSDEVRTGFVNALAILIFSAQVPQMLHVTWHTYALIAVGLAIIYLVPRIFTMIPSPLICIIVLTLITVFYPMPVRTVADLGALPSGLPQLTWPHVPFNIETLEIIFPYALAMAAVGLLESLMTAGVVDEHTDTHGNQRMECTGLGISNMLVAAFGGIGGCGMVGQTVGNLRYGGRGRLSTFAAGAFLLLLMDVLHRWFALVPLAALVAIMIMVSVSTFAWGSLRDLMRHPKLSTVVMIVTVLVTVSTQDLAAGVVAGVLLSGVFFAWRATNMLSIKHEREGDEEIYRISGQIFFASSDMLFDAVDFQTSAKKIVIDVDRATFWDITAVAKLEKIVSKLQARGVHVEVKGLRARQHDIIAEQSDEPLLAV</sequence>
<dbReference type="PROSITE" id="PS50801">
    <property type="entry name" value="STAS"/>
    <property type="match status" value="1"/>
</dbReference>
<dbReference type="EMBL" id="CP107052">
    <property type="protein sequence ID" value="UYH51268.1"/>
    <property type="molecule type" value="Genomic_DNA"/>
</dbReference>
<dbReference type="PANTHER" id="PTHR43310">
    <property type="entry name" value="SULFATE TRANSPORTER YBAR-RELATED"/>
    <property type="match status" value="1"/>
</dbReference>
<feature type="transmembrane region" description="Helical" evidence="5">
    <location>
        <begin position="119"/>
        <end position="137"/>
    </location>
</feature>
<feature type="transmembrane region" description="Helical" evidence="5">
    <location>
        <begin position="89"/>
        <end position="107"/>
    </location>
</feature>
<feature type="transmembrane region" description="Helical" evidence="5">
    <location>
        <begin position="350"/>
        <end position="382"/>
    </location>
</feature>
<dbReference type="PANTHER" id="PTHR43310:SF1">
    <property type="entry name" value="SULFATE TRANSPORTER YBAR-RELATED"/>
    <property type="match status" value="1"/>
</dbReference>
<dbReference type="InterPro" id="IPR052706">
    <property type="entry name" value="Membrane-Transporter-like"/>
</dbReference>
<dbReference type="InterPro" id="IPR011547">
    <property type="entry name" value="SLC26A/SulP_dom"/>
</dbReference>
<keyword evidence="3 5" id="KW-1133">Transmembrane helix</keyword>
<comment type="subcellular location">
    <subcellularLocation>
        <location evidence="1">Membrane</location>
        <topology evidence="1">Multi-pass membrane protein</topology>
    </subcellularLocation>
</comment>
<keyword evidence="2 5" id="KW-0812">Transmembrane</keyword>
<organism evidence="7 8">
    <name type="scientific">Candidatus Kirkpatrickella diaphorinae</name>
    <dbReference type="NCBI Taxonomy" id="2984322"/>
    <lineage>
        <taxon>Bacteria</taxon>
        <taxon>Pseudomonadati</taxon>
        <taxon>Pseudomonadota</taxon>
        <taxon>Alphaproteobacteria</taxon>
        <taxon>Acetobacterales</taxon>
        <taxon>Acetobacteraceae</taxon>
        <taxon>Candidatus Kirkpatrickella</taxon>
    </lineage>
</organism>
<protein>
    <submittedName>
        <fullName evidence="7">SulP family inorganic anion transporter</fullName>
    </submittedName>
</protein>
<dbReference type="SUPFAM" id="SSF52091">
    <property type="entry name" value="SpoIIaa-like"/>
    <property type="match status" value="1"/>
</dbReference>
<evidence type="ECO:0000259" key="6">
    <source>
        <dbReference type="PROSITE" id="PS50801"/>
    </source>
</evidence>
<evidence type="ECO:0000256" key="2">
    <source>
        <dbReference type="ARBA" id="ARBA00022692"/>
    </source>
</evidence>
<dbReference type="RefSeq" id="WP_319806862.1">
    <property type="nucleotide sequence ID" value="NZ_CP107052.1"/>
</dbReference>
<evidence type="ECO:0000256" key="5">
    <source>
        <dbReference type="SAM" id="Phobius"/>
    </source>
</evidence>
<feature type="domain" description="STAS" evidence="6">
    <location>
        <begin position="400"/>
        <end position="466"/>
    </location>
</feature>
<evidence type="ECO:0000256" key="4">
    <source>
        <dbReference type="ARBA" id="ARBA00023136"/>
    </source>
</evidence>
<feature type="transmembrane region" description="Helical" evidence="5">
    <location>
        <begin position="143"/>
        <end position="161"/>
    </location>
</feature>
<feature type="transmembrane region" description="Helical" evidence="5">
    <location>
        <begin position="313"/>
        <end position="338"/>
    </location>
</feature>
<evidence type="ECO:0000313" key="8">
    <source>
        <dbReference type="Proteomes" id="UP001163831"/>
    </source>
</evidence>
<proteinExistence type="predicted"/>
<feature type="transmembrane region" description="Helical" evidence="5">
    <location>
        <begin position="220"/>
        <end position="242"/>
    </location>
</feature>
<dbReference type="Gene3D" id="3.30.750.24">
    <property type="entry name" value="STAS domain"/>
    <property type="match status" value="1"/>
</dbReference>
<dbReference type="Proteomes" id="UP001163831">
    <property type="component" value="Chromosome"/>
</dbReference>